<evidence type="ECO:0000313" key="1">
    <source>
        <dbReference type="EMBL" id="WFE89217.1"/>
    </source>
</evidence>
<keyword evidence="2" id="KW-1185">Reference proteome</keyword>
<accession>A0ABY8F177</accession>
<evidence type="ECO:0000313" key="2">
    <source>
        <dbReference type="Proteomes" id="UP001209803"/>
    </source>
</evidence>
<dbReference type="EMBL" id="CP120863">
    <property type="protein sequence ID" value="WFE89217.1"/>
    <property type="molecule type" value="Genomic_DNA"/>
</dbReference>
<sequence length="195" mass="21872">MIAEENMQIVLMRHGKPELDLDACKKEWVSPKTVGEIVKRYETAALSSDSIPPLASKAIAGSCAIALSSNLPRATLSIERLGLKDRAVIDPEFRESDLPFLEWKRPKLSFFSWALIFRLLWFFGFSQNGESIQDAKIRAQKCAASLCDAAAKHSSAVLLGHGIINRLIARELTGLGWQKVQRTSEDYWSFSIYEK</sequence>
<reference evidence="1 2" key="1">
    <citation type="submission" date="2023-03" db="EMBL/GenBank/DDBJ databases">
        <title>Roseibium porphyridii sp. nov. and Roseibium rhodosorbium sp. nov. isolated from marine algae, Porphyridium cruentum and Rhodosorus marinus, respectively.</title>
        <authorList>
            <person name="Lee M.W."/>
            <person name="Choi B.J."/>
            <person name="Lee J.K."/>
            <person name="Choi D.G."/>
            <person name="Baek J.H."/>
            <person name="Bayburt H."/>
            <person name="Kim J.M."/>
            <person name="Han D.M."/>
            <person name="Kim K.H."/>
            <person name="Jeon C.O."/>
        </authorList>
    </citation>
    <scope>NUCLEOTIDE SEQUENCE [LARGE SCALE GENOMIC DNA]</scope>
    <source>
        <strain evidence="1 2">KMA01</strain>
    </source>
</reference>
<dbReference type="RefSeq" id="WP_265680553.1">
    <property type="nucleotide sequence ID" value="NZ_CP120863.1"/>
</dbReference>
<dbReference type="InterPro" id="IPR013078">
    <property type="entry name" value="His_Pase_superF_clade-1"/>
</dbReference>
<proteinExistence type="predicted"/>
<organism evidence="1 2">
    <name type="scientific">Roseibium porphyridii</name>
    <dbReference type="NCBI Taxonomy" id="2866279"/>
    <lineage>
        <taxon>Bacteria</taxon>
        <taxon>Pseudomonadati</taxon>
        <taxon>Pseudomonadota</taxon>
        <taxon>Alphaproteobacteria</taxon>
        <taxon>Hyphomicrobiales</taxon>
        <taxon>Stappiaceae</taxon>
        <taxon>Roseibium</taxon>
    </lineage>
</organism>
<dbReference type="Gene3D" id="3.40.50.1240">
    <property type="entry name" value="Phosphoglycerate mutase-like"/>
    <property type="match status" value="1"/>
</dbReference>
<dbReference type="Proteomes" id="UP001209803">
    <property type="component" value="Chromosome"/>
</dbReference>
<gene>
    <name evidence="1" type="ORF">K1718_24170</name>
</gene>
<dbReference type="Pfam" id="PF00300">
    <property type="entry name" value="His_Phos_1"/>
    <property type="match status" value="1"/>
</dbReference>
<protein>
    <submittedName>
        <fullName evidence="1">Histidine phosphatase family protein</fullName>
    </submittedName>
</protein>
<name>A0ABY8F177_9HYPH</name>
<dbReference type="InterPro" id="IPR029033">
    <property type="entry name" value="His_PPase_superfam"/>
</dbReference>
<dbReference type="SUPFAM" id="SSF53254">
    <property type="entry name" value="Phosphoglycerate mutase-like"/>
    <property type="match status" value="1"/>
</dbReference>